<dbReference type="Gene3D" id="3.30.1150.10">
    <property type="match status" value="2"/>
</dbReference>
<keyword evidence="1" id="KW-0472">Membrane</keyword>
<dbReference type="Pfam" id="PF03544">
    <property type="entry name" value="TonB_C"/>
    <property type="match status" value="1"/>
</dbReference>
<evidence type="ECO:0000256" key="1">
    <source>
        <dbReference type="SAM" id="Phobius"/>
    </source>
</evidence>
<dbReference type="SUPFAM" id="SSF74653">
    <property type="entry name" value="TolA/TonB C-terminal domain"/>
    <property type="match status" value="2"/>
</dbReference>
<dbReference type="Pfam" id="PF05569">
    <property type="entry name" value="Peptidase_M56"/>
    <property type="match status" value="1"/>
</dbReference>
<dbReference type="PROSITE" id="PS52015">
    <property type="entry name" value="TONB_CTD"/>
    <property type="match status" value="1"/>
</dbReference>
<dbReference type="InterPro" id="IPR051045">
    <property type="entry name" value="TonB-dependent_transducer"/>
</dbReference>
<dbReference type="EMBL" id="MCAQ01000004">
    <property type="protein sequence ID" value="RKF39568.1"/>
    <property type="molecule type" value="Genomic_DNA"/>
</dbReference>
<dbReference type="PANTHER" id="PTHR33446">
    <property type="entry name" value="PROTEIN TONB-RELATED"/>
    <property type="match status" value="1"/>
</dbReference>
<dbReference type="RefSeq" id="WP_120333461.1">
    <property type="nucleotide sequence ID" value="NZ_MCAQ01000004.1"/>
</dbReference>
<feature type="transmembrane region" description="Helical" evidence="1">
    <location>
        <begin position="34"/>
        <end position="51"/>
    </location>
</feature>
<dbReference type="PANTHER" id="PTHR33446:SF2">
    <property type="entry name" value="PROTEIN TONB"/>
    <property type="match status" value="1"/>
</dbReference>
<proteinExistence type="predicted"/>
<dbReference type="InterPro" id="IPR037682">
    <property type="entry name" value="TonB_C"/>
</dbReference>
<evidence type="ECO:0000259" key="2">
    <source>
        <dbReference type="PROSITE" id="PS52015"/>
    </source>
</evidence>
<name>A0A420G359_9SPHI</name>
<dbReference type="InterPro" id="IPR008756">
    <property type="entry name" value="Peptidase_M56"/>
</dbReference>
<dbReference type="AlphaFoldDB" id="A0A420G359"/>
<gene>
    <name evidence="3" type="ORF">BCY89_24440</name>
</gene>
<sequence length="577" mass="65493">MIYLLIVNISLIISFVLYKLIFRKLTFFQWNRIYLIGMVAFSLLAPVGIFIELPKTEMISNHIPQVDLGTYMDVEIGSPIEEKPLFLLDILTKIYWIGVGVAFFFLVVRIRQLVRVLRSSPEYLSFSFFNRIVIGKSIKNKENIAWHEQVHTAQGHSYDLVLIELLKIFNWFNPVVYFFQKEIRFQHEYIVDEICSTDKVAYAEMLVAHALRTDQLAFSHEFSNHSFLKQRITMLFKVKSVQRQRLLYVIVLPMLLVVAGSTLVFNTSRAKDIVTNVEESVNRLTVIDDQALSNQPEELKNEQVNEDRKIYKDPEVLAIPVGGMKKYVMGLASRIHVSDEAIKNNVIGVIVITATVEKNGELSHIKAKNDLGYGLASAVENAVKASGKWKPAIVNGKVVRSLLSLPVTVGGKTTYYWEETDTLGRKVRMSSHSFPGAESGEETEKQLKEVKSIRTENESDRWNLSLDFQSDLVAFDKVEVQPTPIGGMRSFMIWVGDNFVFPEAAIKREVNGIVEVAFIVEKDGSLSHFDVKKDLGYGTKEAALELLKGAKKWKPGLVNGKPVRVAYTLPIRLNLKK</sequence>
<protein>
    <recommendedName>
        <fullName evidence="2">TonB C-terminal domain-containing protein</fullName>
    </recommendedName>
</protein>
<evidence type="ECO:0000313" key="4">
    <source>
        <dbReference type="Proteomes" id="UP000286402"/>
    </source>
</evidence>
<reference evidence="3 4" key="1">
    <citation type="submission" date="2016-07" db="EMBL/GenBank/DDBJ databases">
        <title>Genome analysis of Sphingobacterium siyangense T12B17.</title>
        <authorList>
            <person name="Xu D."/>
            <person name="Su Y."/>
            <person name="Zheng S."/>
        </authorList>
    </citation>
    <scope>NUCLEOTIDE SEQUENCE [LARGE SCALE GENOMIC DNA]</scope>
    <source>
        <strain evidence="3 4">T12B17</strain>
    </source>
</reference>
<dbReference type="GO" id="GO:0031992">
    <property type="term" value="F:energy transducer activity"/>
    <property type="evidence" value="ECO:0007669"/>
    <property type="project" value="TreeGrafter"/>
</dbReference>
<feature type="transmembrane region" description="Helical" evidence="1">
    <location>
        <begin position="246"/>
        <end position="265"/>
    </location>
</feature>
<feature type="transmembrane region" description="Helical" evidence="1">
    <location>
        <begin position="94"/>
        <end position="110"/>
    </location>
</feature>
<keyword evidence="1" id="KW-0812">Transmembrane</keyword>
<dbReference type="Proteomes" id="UP000286402">
    <property type="component" value="Unassembled WGS sequence"/>
</dbReference>
<keyword evidence="4" id="KW-1185">Reference proteome</keyword>
<evidence type="ECO:0000313" key="3">
    <source>
        <dbReference type="EMBL" id="RKF39568.1"/>
    </source>
</evidence>
<dbReference type="GO" id="GO:0098797">
    <property type="term" value="C:plasma membrane protein complex"/>
    <property type="evidence" value="ECO:0007669"/>
    <property type="project" value="TreeGrafter"/>
</dbReference>
<organism evidence="3 4">
    <name type="scientific">Sphingobacterium siyangense</name>
    <dbReference type="NCBI Taxonomy" id="459529"/>
    <lineage>
        <taxon>Bacteria</taxon>
        <taxon>Pseudomonadati</taxon>
        <taxon>Bacteroidota</taxon>
        <taxon>Sphingobacteriia</taxon>
        <taxon>Sphingobacteriales</taxon>
        <taxon>Sphingobacteriaceae</taxon>
        <taxon>Sphingobacterium</taxon>
    </lineage>
</organism>
<keyword evidence="1" id="KW-1133">Transmembrane helix</keyword>
<comment type="caution">
    <text evidence="3">The sequence shown here is derived from an EMBL/GenBank/DDBJ whole genome shotgun (WGS) entry which is preliminary data.</text>
</comment>
<dbReference type="GO" id="GO:0055085">
    <property type="term" value="P:transmembrane transport"/>
    <property type="evidence" value="ECO:0007669"/>
    <property type="project" value="InterPro"/>
</dbReference>
<accession>A0A420G359</accession>
<feature type="domain" description="TonB C-terminal" evidence="2">
    <location>
        <begin position="486"/>
        <end position="577"/>
    </location>
</feature>
<feature type="transmembrane region" description="Helical" evidence="1">
    <location>
        <begin position="6"/>
        <end position="22"/>
    </location>
</feature>